<evidence type="ECO:0000313" key="2">
    <source>
        <dbReference type="Proteomes" id="UP001229409"/>
    </source>
</evidence>
<dbReference type="EMBL" id="JARVWT010000008">
    <property type="protein sequence ID" value="MDH2332815.1"/>
    <property type="molecule type" value="Genomic_DNA"/>
</dbReference>
<sequence length="44" mass="5180">MNLHKRPLEIPANLIYNAVAYSDIQGIDQRHDFLEGPFREKRRG</sequence>
<protein>
    <submittedName>
        <fullName evidence="1">Uncharacterized protein</fullName>
    </submittedName>
</protein>
<dbReference type="Proteomes" id="UP001229409">
    <property type="component" value="Unassembled WGS sequence"/>
</dbReference>
<comment type="caution">
    <text evidence="1">The sequence shown here is derived from an EMBL/GenBank/DDBJ whole genome shotgun (WGS) entry which is preliminary data.</text>
</comment>
<proteinExistence type="predicted"/>
<accession>A0AAP4A070</accession>
<reference evidence="1" key="1">
    <citation type="submission" date="2023-04" db="EMBL/GenBank/DDBJ databases">
        <title>Uncovering the Secrets of Slow-Growing Bacteria in Tropical Savanna Soil through Cultivation and Genomic Analysis.</title>
        <authorList>
            <person name="Goncalves O.S."/>
            <person name="Santana M.F."/>
        </authorList>
    </citation>
    <scope>NUCLEOTIDE SEQUENCE</scope>
    <source>
        <strain evidence="1">ANTI</strain>
    </source>
</reference>
<name>A0AAP4A070_PAEPO</name>
<dbReference type="RefSeq" id="WP_256715626.1">
    <property type="nucleotide sequence ID" value="NZ_JARVWT010000008.1"/>
</dbReference>
<gene>
    <name evidence="1" type="ORF">QDS18_18345</name>
</gene>
<evidence type="ECO:0000313" key="1">
    <source>
        <dbReference type="EMBL" id="MDH2332815.1"/>
    </source>
</evidence>
<dbReference type="AlphaFoldDB" id="A0AAP4A070"/>
<organism evidence="1 2">
    <name type="scientific">Paenibacillus polymyxa</name>
    <name type="common">Bacillus polymyxa</name>
    <dbReference type="NCBI Taxonomy" id="1406"/>
    <lineage>
        <taxon>Bacteria</taxon>
        <taxon>Bacillati</taxon>
        <taxon>Bacillota</taxon>
        <taxon>Bacilli</taxon>
        <taxon>Bacillales</taxon>
        <taxon>Paenibacillaceae</taxon>
        <taxon>Paenibacillus</taxon>
    </lineage>
</organism>